<name>A0A7C3US24_UNCW3</name>
<dbReference type="Gene3D" id="2.130.10.10">
    <property type="entry name" value="YVTN repeat-like/Quinoprotein amine dehydrogenase"/>
    <property type="match status" value="2"/>
</dbReference>
<dbReference type="InterPro" id="IPR011045">
    <property type="entry name" value="N2O_reductase_N"/>
</dbReference>
<organism evidence="2">
    <name type="scientific">candidate division WOR-3 bacterium</name>
    <dbReference type="NCBI Taxonomy" id="2052148"/>
    <lineage>
        <taxon>Bacteria</taxon>
        <taxon>Bacteria division WOR-3</taxon>
    </lineage>
</organism>
<dbReference type="EMBL" id="DTMQ01000044">
    <property type="protein sequence ID" value="HGE99868.1"/>
    <property type="molecule type" value="Genomic_DNA"/>
</dbReference>
<keyword evidence="1" id="KW-0732">Signal</keyword>
<evidence type="ECO:0000256" key="1">
    <source>
        <dbReference type="SAM" id="SignalP"/>
    </source>
</evidence>
<feature type="signal peptide" evidence="1">
    <location>
        <begin position="1"/>
        <end position="17"/>
    </location>
</feature>
<reference evidence="2" key="1">
    <citation type="journal article" date="2020" name="mSystems">
        <title>Genome- and Community-Level Interaction Insights into Carbon Utilization and Element Cycling Functions of Hydrothermarchaeota in Hydrothermal Sediment.</title>
        <authorList>
            <person name="Zhou Z."/>
            <person name="Liu Y."/>
            <person name="Xu W."/>
            <person name="Pan J."/>
            <person name="Luo Z.H."/>
            <person name="Li M."/>
        </authorList>
    </citation>
    <scope>NUCLEOTIDE SEQUENCE [LARGE SCALE GENOMIC DNA]</scope>
    <source>
        <strain evidence="2">SpSt-906</strain>
    </source>
</reference>
<dbReference type="InterPro" id="IPR011964">
    <property type="entry name" value="YVTN_b-propeller_repeat"/>
</dbReference>
<dbReference type="PANTHER" id="PTHR47197">
    <property type="entry name" value="PROTEIN NIRF"/>
    <property type="match status" value="1"/>
</dbReference>
<sequence length="442" mass="49300">MRIIKYFLPLLSSLSFAQWLETTIVVGKKPADLVYNPTNHKVYCVNVLSHNISVIDGATNEVIDSIPVRYLPGRLCYNSNNNKIYTTYVGYGRRNHLAVIDGTTNQIITTIQKGEGGEALLYNPINNKIYATNEEDDTISVICGERDSVIKTIRTGGWPNGLCYTPNNKIYCSNFGSDDITVIDAERDSAIKTIRVGDGPWRLVYNPRDNKVYTGNWNETTVSIIDCESDSVIATVNVGGRYPEGLCYNPLNNKVYCAHDNGVAVIDGATNRLITNVPAGLAPSNLIYNPINNKIYCANNFGNDVTVIDGASNQVITTIPVGRMPYHFAHNPIENRIYVANVYYQQDYPPESTVSVIRDVIGIKEYFSSKPVKLKTYPTISDDFINLSEGEEVRLYDVTGKLTANLTGKKKVFPRGIKSGVYFLRIKRKNGEFTQKLIVQSR</sequence>
<proteinExistence type="predicted"/>
<dbReference type="SUPFAM" id="SSF50974">
    <property type="entry name" value="Nitrous oxide reductase, N-terminal domain"/>
    <property type="match status" value="2"/>
</dbReference>
<evidence type="ECO:0000313" key="2">
    <source>
        <dbReference type="EMBL" id="HGE99868.1"/>
    </source>
</evidence>
<dbReference type="InterPro" id="IPR026444">
    <property type="entry name" value="Secre_tail"/>
</dbReference>
<dbReference type="InterPro" id="IPR051200">
    <property type="entry name" value="Host-pathogen_enzymatic-act"/>
</dbReference>
<dbReference type="AlphaFoldDB" id="A0A7C3US24"/>
<dbReference type="NCBIfam" id="TIGR04183">
    <property type="entry name" value="Por_Secre_tail"/>
    <property type="match status" value="1"/>
</dbReference>
<gene>
    <name evidence="2" type="ORF">ENX07_07375</name>
</gene>
<feature type="chain" id="PRO_5028288957" evidence="1">
    <location>
        <begin position="18"/>
        <end position="442"/>
    </location>
</feature>
<protein>
    <submittedName>
        <fullName evidence="2">T9SS type A sorting domain-containing protein</fullName>
    </submittedName>
</protein>
<accession>A0A7C3US24</accession>
<dbReference type="PANTHER" id="PTHR47197:SF3">
    <property type="entry name" value="DIHYDRO-HEME D1 DEHYDROGENASE"/>
    <property type="match status" value="1"/>
</dbReference>
<dbReference type="NCBIfam" id="TIGR02276">
    <property type="entry name" value="beta_rpt_yvtn"/>
    <property type="match status" value="5"/>
</dbReference>
<dbReference type="InterPro" id="IPR015943">
    <property type="entry name" value="WD40/YVTN_repeat-like_dom_sf"/>
</dbReference>
<comment type="caution">
    <text evidence="2">The sequence shown here is derived from an EMBL/GenBank/DDBJ whole genome shotgun (WGS) entry which is preliminary data.</text>
</comment>